<comment type="caution">
    <text evidence="2">The sequence shown here is derived from an EMBL/GenBank/DDBJ whole genome shotgun (WGS) entry which is preliminary data.</text>
</comment>
<keyword evidence="3" id="KW-1185">Reference proteome</keyword>
<dbReference type="PANTHER" id="PTHR34610">
    <property type="entry name" value="SSL7007 PROTEIN"/>
    <property type="match status" value="1"/>
</dbReference>
<accession>A0A388TC22</accession>
<evidence type="ECO:0000259" key="1">
    <source>
        <dbReference type="SMART" id="SM00670"/>
    </source>
</evidence>
<dbReference type="InterPro" id="IPR002716">
    <property type="entry name" value="PIN_dom"/>
</dbReference>
<dbReference type="Proteomes" id="UP000269352">
    <property type="component" value="Unassembled WGS sequence"/>
</dbReference>
<dbReference type="InterPro" id="IPR002850">
    <property type="entry name" value="PIN_toxin-like"/>
</dbReference>
<feature type="domain" description="PIN" evidence="1">
    <location>
        <begin position="1"/>
        <end position="113"/>
    </location>
</feature>
<dbReference type="AlphaFoldDB" id="A0A388TC22"/>
<dbReference type="Gene3D" id="3.40.50.1010">
    <property type="entry name" value="5'-nuclease"/>
    <property type="match status" value="1"/>
</dbReference>
<evidence type="ECO:0000313" key="3">
    <source>
        <dbReference type="Proteomes" id="UP000269352"/>
    </source>
</evidence>
<dbReference type="SMART" id="SM00670">
    <property type="entry name" value="PINc"/>
    <property type="match status" value="1"/>
</dbReference>
<dbReference type="PANTHER" id="PTHR34610:SF3">
    <property type="entry name" value="SSL7007 PROTEIN"/>
    <property type="match status" value="1"/>
</dbReference>
<organism evidence="2 3">
    <name type="scientific">Termititenax aidoneus</name>
    <dbReference type="NCBI Taxonomy" id="2218524"/>
    <lineage>
        <taxon>Bacteria</taxon>
        <taxon>Bacillati</taxon>
        <taxon>Candidatus Margulisiibacteriota</taxon>
        <taxon>Candidatus Termititenacia</taxon>
        <taxon>Candidatus Termititenacales</taxon>
        <taxon>Candidatus Termititenacaceae</taxon>
        <taxon>Candidatus Termititenax</taxon>
    </lineage>
</organism>
<dbReference type="NCBIfam" id="TIGR00305">
    <property type="entry name" value="putative toxin-antitoxin system toxin component, PIN family"/>
    <property type="match status" value="1"/>
</dbReference>
<reference evidence="2 3" key="1">
    <citation type="journal article" date="2019" name="ISME J.">
        <title>Genome analyses of uncultured TG2/ZB3 bacteria in 'Margulisbacteria' specifically attached to ectosymbiotic spirochetes of protists in the termite gut.</title>
        <authorList>
            <person name="Utami Y.D."/>
            <person name="Kuwahara H."/>
            <person name="Igai K."/>
            <person name="Murakami T."/>
            <person name="Sugaya K."/>
            <person name="Morikawa T."/>
            <person name="Nagura Y."/>
            <person name="Yuki M."/>
            <person name="Deevong P."/>
            <person name="Inoue T."/>
            <person name="Kihara K."/>
            <person name="Lo N."/>
            <person name="Yamada A."/>
            <person name="Ohkuma M."/>
            <person name="Hongoh Y."/>
        </authorList>
    </citation>
    <scope>NUCLEOTIDE SEQUENCE [LARGE SCALE GENOMIC DNA]</scope>
    <source>
        <strain evidence="2">NkOx7-01</strain>
    </source>
</reference>
<name>A0A388TC22_TERA1</name>
<gene>
    <name evidence="2" type="ORF">NO1_1244</name>
</gene>
<dbReference type="SUPFAM" id="SSF88723">
    <property type="entry name" value="PIN domain-like"/>
    <property type="match status" value="1"/>
</dbReference>
<sequence length="132" mass="14793">MKLVLNTNIFISAFYWGGKPRQVLTRIITGADDLYISREILAELSSALSAPKFKTSPAEIEYFISTVEEIAHKTLSKIKVENVCRDKADDKILECALAAQADYIITGDADLLVLEQYKHTRIVTPNVYLSLN</sequence>
<protein>
    <submittedName>
        <fullName evidence="2">PIN domain protein</fullName>
    </submittedName>
</protein>
<dbReference type="Pfam" id="PF13470">
    <property type="entry name" value="PIN_3"/>
    <property type="match status" value="1"/>
</dbReference>
<dbReference type="InterPro" id="IPR029060">
    <property type="entry name" value="PIN-like_dom_sf"/>
</dbReference>
<proteinExistence type="predicted"/>
<evidence type="ECO:0000313" key="2">
    <source>
        <dbReference type="EMBL" id="GBR74000.1"/>
    </source>
</evidence>
<dbReference type="EMBL" id="BGZN01000026">
    <property type="protein sequence ID" value="GBR74000.1"/>
    <property type="molecule type" value="Genomic_DNA"/>
</dbReference>